<keyword evidence="1 2" id="KW-0663">Pyridoxal phosphate</keyword>
<dbReference type="GeneID" id="86940105"/>
<evidence type="ECO:0000256" key="1">
    <source>
        <dbReference type="ARBA" id="ARBA00022898"/>
    </source>
</evidence>
<gene>
    <name evidence="6" type="ORF">HMPREF9623_00312</name>
</gene>
<evidence type="ECO:0000256" key="3">
    <source>
        <dbReference type="PIRSR" id="PIRSR004848-1"/>
    </source>
</evidence>
<dbReference type="Pfam" id="PF01168">
    <property type="entry name" value="Ala_racemase_N"/>
    <property type="match status" value="1"/>
</dbReference>
<dbReference type="CDD" id="cd00635">
    <property type="entry name" value="PLPDE_III_YBL036c_like"/>
    <property type="match status" value="1"/>
</dbReference>
<dbReference type="InterPro" id="IPR001608">
    <property type="entry name" value="Ala_racemase_N"/>
</dbReference>
<accession>A0AA36Y6N5</accession>
<protein>
    <recommendedName>
        <fullName evidence="2">Pyridoxal phosphate homeostasis protein</fullName>
        <shortName evidence="2">PLP homeostasis protein</shortName>
    </recommendedName>
</protein>
<proteinExistence type="inferred from homology"/>
<keyword evidence="7" id="KW-1185">Reference proteome</keyword>
<dbReference type="SUPFAM" id="SSF51419">
    <property type="entry name" value="PLP-binding barrel"/>
    <property type="match status" value="1"/>
</dbReference>
<dbReference type="AlphaFoldDB" id="A0AA36Y6N5"/>
<dbReference type="Proteomes" id="UP000018466">
    <property type="component" value="Unassembled WGS sequence"/>
</dbReference>
<comment type="caution">
    <text evidence="6">The sequence shown here is derived from an EMBL/GenBank/DDBJ whole genome shotgun (WGS) entry which is preliminary data.</text>
</comment>
<dbReference type="InterPro" id="IPR011078">
    <property type="entry name" value="PyrdxlP_homeostasis"/>
</dbReference>
<comment type="function">
    <text evidence="2">Pyridoxal 5'-phosphate (PLP)-binding protein, which is involved in PLP homeostasis.</text>
</comment>
<dbReference type="GO" id="GO:0030170">
    <property type="term" value="F:pyridoxal phosphate binding"/>
    <property type="evidence" value="ECO:0007669"/>
    <property type="project" value="UniProtKB-UniRule"/>
</dbReference>
<feature type="modified residue" description="N6-(pyridoxal phosphate)lysine" evidence="2 3">
    <location>
        <position position="34"/>
    </location>
</feature>
<dbReference type="PANTHER" id="PTHR10146">
    <property type="entry name" value="PROLINE SYNTHETASE CO-TRANSCRIBED BACTERIAL HOMOLOG PROTEIN"/>
    <property type="match status" value="1"/>
</dbReference>
<evidence type="ECO:0000313" key="7">
    <source>
        <dbReference type="Proteomes" id="UP000018466"/>
    </source>
</evidence>
<dbReference type="FunFam" id="3.20.20.10:FF:000018">
    <property type="entry name" value="Pyridoxal phosphate homeostasis protein"/>
    <property type="match status" value="1"/>
</dbReference>
<comment type="similarity">
    <text evidence="2 4">Belongs to the pyridoxal phosphate-binding protein YggS/PROSC family.</text>
</comment>
<dbReference type="HAMAP" id="MF_02087">
    <property type="entry name" value="PLP_homeostasis"/>
    <property type="match status" value="1"/>
</dbReference>
<evidence type="ECO:0000256" key="4">
    <source>
        <dbReference type="RuleBase" id="RU004514"/>
    </source>
</evidence>
<dbReference type="PANTHER" id="PTHR10146:SF14">
    <property type="entry name" value="PYRIDOXAL PHOSPHATE HOMEOSTASIS PROTEIN"/>
    <property type="match status" value="1"/>
</dbReference>
<evidence type="ECO:0000259" key="5">
    <source>
        <dbReference type="Pfam" id="PF01168"/>
    </source>
</evidence>
<sequence>MLREHLEEIESNIQSACARAGRSRESVRLIAVSKTQPVSAIEEAYALGLRDFGENKVKEMLGKESQLPEDIRWHLIGHLQTNKVRQVLSKTVLIHSLDSLKLLDAVDFEAMKQRIVVEGLLEVNVAEEESKFGFLPEELWGLLNRLCQYKNLKIRGLMTVAPFTINQEDNRAVFRKLKEISIDTRWNTLDNISMDILSMGMTGDYSVAIEEGATIIRVGTGLFGARNLGEDGQ</sequence>
<evidence type="ECO:0000256" key="2">
    <source>
        <dbReference type="HAMAP-Rule" id="MF_02087"/>
    </source>
</evidence>
<comment type="cofactor">
    <cofactor evidence="3">
        <name>pyridoxal 5'-phosphate</name>
        <dbReference type="ChEBI" id="CHEBI:597326"/>
    </cofactor>
</comment>
<dbReference type="NCBIfam" id="TIGR00044">
    <property type="entry name" value="YggS family pyridoxal phosphate-dependent enzyme"/>
    <property type="match status" value="1"/>
</dbReference>
<reference evidence="6 7" key="1">
    <citation type="submission" date="2011-10" db="EMBL/GenBank/DDBJ databases">
        <title>The Genome Sequence of Lachnospiraceae bacterium ACC2.</title>
        <authorList>
            <consortium name="The Broad Institute Genome Sequencing Platform"/>
            <person name="Earl A."/>
            <person name="Ward D."/>
            <person name="Feldgarden M."/>
            <person name="Gevers D."/>
            <person name="Sizova M."/>
            <person name="Hazen A."/>
            <person name="Epstein S."/>
            <person name="Young S.K."/>
            <person name="Zeng Q."/>
            <person name="Gargeya S."/>
            <person name="Fitzgerald M."/>
            <person name="Haas B."/>
            <person name="Abouelleil A."/>
            <person name="Alvarado L."/>
            <person name="Arachchi H.M."/>
            <person name="Berlin A."/>
            <person name="Brown A."/>
            <person name="Chapman S.B."/>
            <person name="Chen Z."/>
            <person name="Dunbar C."/>
            <person name="Freedman E."/>
            <person name="Gearin G."/>
            <person name="Goldberg J."/>
            <person name="Griggs A."/>
            <person name="Gujja S."/>
            <person name="Heiman D."/>
            <person name="Howarth C."/>
            <person name="Larson L."/>
            <person name="Lui A."/>
            <person name="MacDonald P.J.P."/>
            <person name="Montmayeur A."/>
            <person name="Murphy C."/>
            <person name="Neiman D."/>
            <person name="Pearson M."/>
            <person name="Priest M."/>
            <person name="Roberts A."/>
            <person name="Saif S."/>
            <person name="Shea T."/>
            <person name="Shenoy N."/>
            <person name="Sisk P."/>
            <person name="Stolte C."/>
            <person name="Sykes S."/>
            <person name="Wortman J."/>
            <person name="Nusbaum C."/>
            <person name="Birren B."/>
        </authorList>
    </citation>
    <scope>NUCLEOTIDE SEQUENCE [LARGE SCALE GENOMIC DNA]</scope>
    <source>
        <strain evidence="6 7">ACC2</strain>
    </source>
</reference>
<organism evidence="6 7">
    <name type="scientific">Stomatobaculum longum</name>
    <dbReference type="NCBI Taxonomy" id="796942"/>
    <lineage>
        <taxon>Bacteria</taxon>
        <taxon>Bacillati</taxon>
        <taxon>Bacillota</taxon>
        <taxon>Clostridia</taxon>
        <taxon>Lachnospirales</taxon>
        <taxon>Lachnospiraceae</taxon>
        <taxon>Stomatobaculum</taxon>
    </lineage>
</organism>
<dbReference type="InterPro" id="IPR029066">
    <property type="entry name" value="PLP-binding_barrel"/>
</dbReference>
<dbReference type="EMBL" id="AGEL01000003">
    <property type="protein sequence ID" value="EHO18128.1"/>
    <property type="molecule type" value="Genomic_DNA"/>
</dbReference>
<evidence type="ECO:0000313" key="6">
    <source>
        <dbReference type="EMBL" id="EHO18128.1"/>
    </source>
</evidence>
<name>A0AA36Y6N5_9FIRM</name>
<dbReference type="Gene3D" id="3.20.20.10">
    <property type="entry name" value="Alanine racemase"/>
    <property type="match status" value="1"/>
</dbReference>
<dbReference type="PIRSF" id="PIRSF004848">
    <property type="entry name" value="YBL036c_PLPDEIII"/>
    <property type="match status" value="1"/>
</dbReference>
<feature type="domain" description="Alanine racemase N-terminal" evidence="5">
    <location>
        <begin position="5"/>
        <end position="226"/>
    </location>
</feature>
<dbReference type="RefSeq" id="WP_009532147.1">
    <property type="nucleotide sequence ID" value="NZ_CALJAI010000056.1"/>
</dbReference>